<dbReference type="STRING" id="314230.DSM3645_21437"/>
<organism evidence="1 2">
    <name type="scientific">Blastopirellula marina DSM 3645</name>
    <dbReference type="NCBI Taxonomy" id="314230"/>
    <lineage>
        <taxon>Bacteria</taxon>
        <taxon>Pseudomonadati</taxon>
        <taxon>Planctomycetota</taxon>
        <taxon>Planctomycetia</taxon>
        <taxon>Pirellulales</taxon>
        <taxon>Pirellulaceae</taxon>
        <taxon>Blastopirellula</taxon>
    </lineage>
</organism>
<dbReference type="RefSeq" id="WP_002652187.1">
    <property type="nucleotide sequence ID" value="NZ_CH672376.1"/>
</dbReference>
<name>A3ZR81_9BACT</name>
<dbReference type="EMBL" id="AANZ01000006">
    <property type="protein sequence ID" value="EAQ81177.1"/>
    <property type="molecule type" value="Genomic_DNA"/>
</dbReference>
<dbReference type="HOGENOM" id="CLU_1966296_0_0_0"/>
<protein>
    <submittedName>
        <fullName evidence="1">Uncharacterized protein</fullName>
    </submittedName>
</protein>
<accession>A3ZR81</accession>
<dbReference type="AlphaFoldDB" id="A3ZR81"/>
<reference evidence="1 2" key="1">
    <citation type="submission" date="2006-02" db="EMBL/GenBank/DDBJ databases">
        <authorList>
            <person name="Amann R."/>
            <person name="Ferriera S."/>
            <person name="Johnson J."/>
            <person name="Kravitz S."/>
            <person name="Halpern A."/>
            <person name="Remington K."/>
            <person name="Beeson K."/>
            <person name="Tran B."/>
            <person name="Rogers Y.-H."/>
            <person name="Friedman R."/>
            <person name="Venter J.C."/>
        </authorList>
    </citation>
    <scope>NUCLEOTIDE SEQUENCE [LARGE SCALE GENOMIC DNA]</scope>
    <source>
        <strain evidence="1 2">DSM 3645</strain>
    </source>
</reference>
<comment type="caution">
    <text evidence="1">The sequence shown here is derived from an EMBL/GenBank/DDBJ whole genome shotgun (WGS) entry which is preliminary data.</text>
</comment>
<dbReference type="OrthoDB" id="285989at2"/>
<evidence type="ECO:0000313" key="2">
    <source>
        <dbReference type="Proteomes" id="UP000004358"/>
    </source>
</evidence>
<dbReference type="Proteomes" id="UP000004358">
    <property type="component" value="Unassembled WGS sequence"/>
</dbReference>
<dbReference type="InterPro" id="IPR008979">
    <property type="entry name" value="Galactose-bd-like_sf"/>
</dbReference>
<gene>
    <name evidence="1" type="ORF">DSM3645_21437</name>
</gene>
<evidence type="ECO:0000313" key="1">
    <source>
        <dbReference type="EMBL" id="EAQ81177.1"/>
    </source>
</evidence>
<proteinExistence type="predicted"/>
<dbReference type="Gene3D" id="2.60.120.260">
    <property type="entry name" value="Galactose-binding domain-like"/>
    <property type="match status" value="1"/>
</dbReference>
<sequence>MSDSPHSIRLNGPWQAYFGTDANPTRIQLPRDWSTIPAVTRDDGLKLTRAFHAPTGIAPGDEVVLVLDELPISGKVSLNGQELGDFSRSERFTITQHLALRHEIKIEGLSLDAGEQAGEVRLEIFAR</sequence>
<dbReference type="SUPFAM" id="SSF49785">
    <property type="entry name" value="Galactose-binding domain-like"/>
    <property type="match status" value="1"/>
</dbReference>